<accession>A0ABU4UGR7</accession>
<sequence length="135" mass="15143">MIPRCPACNARLGADTLCPRCGAELQYIFRSQRLAEQWLGVALQTTRAGRLAIAVPAVLRSLSFKQTPAAKLLHGFLIQQLYRALYENLGRQDWQEARGMLSLLQMLQADNETLRRFAEMIAQLSAQAESNHSVD</sequence>
<proteinExistence type="predicted"/>
<gene>
    <name evidence="1" type="ORF">QLH52_15430</name>
</gene>
<comment type="caution">
    <text evidence="1">The sequence shown here is derived from an EMBL/GenBank/DDBJ whole genome shotgun (WGS) entry which is preliminary data.</text>
</comment>
<organism evidence="1 2">
    <name type="scientific">Methylomonas defluvii</name>
    <dbReference type="NCBI Taxonomy" id="3045149"/>
    <lineage>
        <taxon>Bacteria</taxon>
        <taxon>Pseudomonadati</taxon>
        <taxon>Pseudomonadota</taxon>
        <taxon>Gammaproteobacteria</taxon>
        <taxon>Methylococcales</taxon>
        <taxon>Methylococcaceae</taxon>
        <taxon>Methylomonas</taxon>
    </lineage>
</organism>
<dbReference type="Proteomes" id="UP001284537">
    <property type="component" value="Unassembled WGS sequence"/>
</dbReference>
<dbReference type="EMBL" id="JAXARY010000014">
    <property type="protein sequence ID" value="MDX8128686.1"/>
    <property type="molecule type" value="Genomic_DNA"/>
</dbReference>
<evidence type="ECO:0008006" key="3">
    <source>
        <dbReference type="Google" id="ProtNLM"/>
    </source>
</evidence>
<reference evidence="1 2" key="1">
    <citation type="submission" date="2023-11" db="EMBL/GenBank/DDBJ databases">
        <authorList>
            <person name="Ouyang M.-Y."/>
        </authorList>
    </citation>
    <scope>NUCLEOTIDE SEQUENCE [LARGE SCALE GENOMIC DNA]</scope>
    <source>
        <strain evidence="1 2">OY6</strain>
    </source>
</reference>
<name>A0ABU4UGR7_9GAMM</name>
<dbReference type="RefSeq" id="WP_319962158.1">
    <property type="nucleotide sequence ID" value="NZ_JAXARY010000014.1"/>
</dbReference>
<evidence type="ECO:0000313" key="2">
    <source>
        <dbReference type="Proteomes" id="UP001284537"/>
    </source>
</evidence>
<protein>
    <recommendedName>
        <fullName evidence="3">Zinc ribbon protein</fullName>
    </recommendedName>
</protein>
<keyword evidence="2" id="KW-1185">Reference proteome</keyword>
<evidence type="ECO:0000313" key="1">
    <source>
        <dbReference type="EMBL" id="MDX8128686.1"/>
    </source>
</evidence>